<dbReference type="AlphaFoldDB" id="A0A8J2VT00"/>
<name>A0A8J2VT00_9NEOP</name>
<sequence>MVYHIVNKVMVVSNNINLIKICLVMQVDWGQVFKDIQIHTSIILERPHYIMCLVSLKDHLSAVGPAHGVPSQMPYGSPHHSVPMNYQPHQVQHPLDVNVSNQYGSVKPSGNRNWKSTIQATLSSIVAANVAQSTSFSPRQPQSQSQLSPRPVMSPVKGPSASPLSSTWCYPTATICRSTSRV</sequence>
<dbReference type="Proteomes" id="UP000789524">
    <property type="component" value="Unassembled WGS sequence"/>
</dbReference>
<feature type="region of interest" description="Disordered" evidence="1">
    <location>
        <begin position="133"/>
        <end position="164"/>
    </location>
</feature>
<evidence type="ECO:0000256" key="1">
    <source>
        <dbReference type="SAM" id="MobiDB-lite"/>
    </source>
</evidence>
<feature type="compositionally biased region" description="Low complexity" evidence="1">
    <location>
        <begin position="133"/>
        <end position="151"/>
    </location>
</feature>
<dbReference type="EMBL" id="CAKASE010000057">
    <property type="protein sequence ID" value="CAG9566969.1"/>
    <property type="molecule type" value="Genomic_DNA"/>
</dbReference>
<evidence type="ECO:0000313" key="2">
    <source>
        <dbReference type="EMBL" id="CAG9566969.1"/>
    </source>
</evidence>
<dbReference type="OrthoDB" id="7482126at2759"/>
<organism evidence="2 3">
    <name type="scientific">Danaus chrysippus</name>
    <name type="common">African queen</name>
    <dbReference type="NCBI Taxonomy" id="151541"/>
    <lineage>
        <taxon>Eukaryota</taxon>
        <taxon>Metazoa</taxon>
        <taxon>Ecdysozoa</taxon>
        <taxon>Arthropoda</taxon>
        <taxon>Hexapoda</taxon>
        <taxon>Insecta</taxon>
        <taxon>Pterygota</taxon>
        <taxon>Neoptera</taxon>
        <taxon>Endopterygota</taxon>
        <taxon>Lepidoptera</taxon>
        <taxon>Glossata</taxon>
        <taxon>Ditrysia</taxon>
        <taxon>Papilionoidea</taxon>
        <taxon>Nymphalidae</taxon>
        <taxon>Danainae</taxon>
        <taxon>Danaini</taxon>
        <taxon>Danaina</taxon>
        <taxon>Danaus</taxon>
        <taxon>Anosia</taxon>
    </lineage>
</organism>
<accession>A0A8J2VT00</accession>
<comment type="caution">
    <text evidence="2">The sequence shown here is derived from an EMBL/GenBank/DDBJ whole genome shotgun (WGS) entry which is preliminary data.</text>
</comment>
<protein>
    <submittedName>
        <fullName evidence="2">(African queen) hypothetical protein</fullName>
    </submittedName>
</protein>
<gene>
    <name evidence="2" type="ORF">DCHRY22_LOCUS7530</name>
</gene>
<keyword evidence="3" id="KW-1185">Reference proteome</keyword>
<proteinExistence type="predicted"/>
<reference evidence="2" key="1">
    <citation type="submission" date="2021-09" db="EMBL/GenBank/DDBJ databases">
        <authorList>
            <person name="Martin H S."/>
        </authorList>
    </citation>
    <scope>NUCLEOTIDE SEQUENCE</scope>
</reference>
<evidence type="ECO:0000313" key="3">
    <source>
        <dbReference type="Proteomes" id="UP000789524"/>
    </source>
</evidence>